<dbReference type="InterPro" id="IPR052894">
    <property type="entry name" value="AsmA-related"/>
</dbReference>
<dbReference type="AlphaFoldDB" id="A0A6L6QBV7"/>
<evidence type="ECO:0000313" key="3">
    <source>
        <dbReference type="Proteomes" id="UP000472320"/>
    </source>
</evidence>
<dbReference type="GO" id="GO:0005886">
    <property type="term" value="C:plasma membrane"/>
    <property type="evidence" value="ECO:0007669"/>
    <property type="project" value="TreeGrafter"/>
</dbReference>
<name>A0A6L6QBV7_9BURK</name>
<dbReference type="OrthoDB" id="5749006at2"/>
<dbReference type="PANTHER" id="PTHR30441:SF9">
    <property type="entry name" value="ASMA FAMILY PROTEIN YHJG"/>
    <property type="match status" value="1"/>
</dbReference>
<dbReference type="EMBL" id="WNKX01000001">
    <property type="protein sequence ID" value="MTW09266.1"/>
    <property type="molecule type" value="Genomic_DNA"/>
</dbReference>
<dbReference type="GO" id="GO:0090313">
    <property type="term" value="P:regulation of protein targeting to membrane"/>
    <property type="evidence" value="ECO:0007669"/>
    <property type="project" value="TreeGrafter"/>
</dbReference>
<dbReference type="RefSeq" id="WP_155452241.1">
    <property type="nucleotide sequence ID" value="NZ_WNKX01000001.1"/>
</dbReference>
<comment type="caution">
    <text evidence="2">The sequence shown here is derived from an EMBL/GenBank/DDBJ whole genome shotgun (WGS) entry which is preliminary data.</text>
</comment>
<organism evidence="2 3">
    <name type="scientific">Massilia eburnea</name>
    <dbReference type="NCBI Taxonomy" id="1776165"/>
    <lineage>
        <taxon>Bacteria</taxon>
        <taxon>Pseudomonadati</taxon>
        <taxon>Pseudomonadota</taxon>
        <taxon>Betaproteobacteria</taxon>
        <taxon>Burkholderiales</taxon>
        <taxon>Oxalobacteraceae</taxon>
        <taxon>Telluria group</taxon>
        <taxon>Massilia</taxon>
    </lineage>
</organism>
<dbReference type="InterPro" id="IPR007844">
    <property type="entry name" value="AsmA"/>
</dbReference>
<protein>
    <submittedName>
        <fullName evidence="2">AsmA family protein</fullName>
    </submittedName>
</protein>
<evidence type="ECO:0000313" key="2">
    <source>
        <dbReference type="EMBL" id="MTW09266.1"/>
    </source>
</evidence>
<accession>A0A6L6QBV7</accession>
<gene>
    <name evidence="2" type="ORF">GM658_01505</name>
</gene>
<dbReference type="PANTHER" id="PTHR30441">
    <property type="entry name" value="DUF748 DOMAIN-CONTAINING PROTEIN"/>
    <property type="match status" value="1"/>
</dbReference>
<keyword evidence="3" id="KW-1185">Reference proteome</keyword>
<dbReference type="Proteomes" id="UP000472320">
    <property type="component" value="Unassembled WGS sequence"/>
</dbReference>
<proteinExistence type="predicted"/>
<sequence length="673" mass="72166">MAHTISRRAKISLAVLGFLLAIPAVALVILLNYDWNRARPWLGARASEALQRPVELRGNLSLTWQKQPLPAQERSWRDHIPWPHLVAQDVHVGNPAGLPQGDTAAAQTLAFSLSPFALLARKISIPELRFDQPQLDLLRQADGRNNWTLPKRPPSAWRMELDRVVFTRGTIKLDDAQQHIAATAHVDTLDNDPRYRVKWTLQGKWNKQDITGKGKTGAVLALRDTGQPFPIQADAKVGLVSVAAEGTLTNPAQLAAIDLQMKVAGASAARLYALTGLLLPETPPFTTSGRLSGHLAEGASQWTYEKFTGRVGDSDISGTLSYQQRKPRGLLTGSLQSHLLQFADLGPLIGADSNAKKEERGVAAVQPAGKLLPVETFKTERWTALDADVSFHAERIVRTKELPLSKLTTEFHLKDGVLRLTPLNFNFAGGQVASKATLDGSSGEAVAATLDATARHVKLKQLLPTLPDLKQATIGEINADAKLTAKGNSVATMLAHANGELKTLVNDGTVSKLLLEQMGLNIGNIVLTKLFGDKPVHLNCLAGDFGVRDGLAQTRYLLADTDDAVVRVNGDVNLASEKIDLTLKPETKGLRIISLRAPIYVHGTLKQPNVDIDKGVIAMRAGGALALGAIAAPVAALAPLISAGGAGDDNQCAALLAAAREKPKAPPPGKMQR</sequence>
<feature type="domain" description="AsmA" evidence="1">
    <location>
        <begin position="7"/>
        <end position="178"/>
    </location>
</feature>
<reference evidence="2 3" key="1">
    <citation type="submission" date="2019-11" db="EMBL/GenBank/DDBJ databases">
        <title>Type strains purchased from KCTC, JCM and DSMZ.</title>
        <authorList>
            <person name="Lu H."/>
        </authorList>
    </citation>
    <scope>NUCLEOTIDE SEQUENCE [LARGE SCALE GENOMIC DNA]</scope>
    <source>
        <strain evidence="2 3">JCM 31587</strain>
    </source>
</reference>
<feature type="domain" description="AsmA" evidence="1">
    <location>
        <begin position="198"/>
        <end position="555"/>
    </location>
</feature>
<evidence type="ECO:0000259" key="1">
    <source>
        <dbReference type="Pfam" id="PF05170"/>
    </source>
</evidence>
<dbReference type="Pfam" id="PF05170">
    <property type="entry name" value="AsmA"/>
    <property type="match status" value="2"/>
</dbReference>